<dbReference type="Pfam" id="PF16953">
    <property type="entry name" value="PRORP"/>
    <property type="match status" value="1"/>
</dbReference>
<evidence type="ECO:0000256" key="8">
    <source>
        <dbReference type="ARBA" id="ARBA00022737"/>
    </source>
</evidence>
<keyword evidence="6" id="KW-0540">Nuclease</keyword>
<dbReference type="GO" id="GO:0001682">
    <property type="term" value="P:tRNA 5'-leader removal"/>
    <property type="evidence" value="ECO:0007669"/>
    <property type="project" value="TreeGrafter"/>
</dbReference>
<name>A0A835LN56_9MAGN</name>
<accession>A0A835LN56</accession>
<dbReference type="InterPro" id="IPR031595">
    <property type="entry name" value="PRORP_C"/>
</dbReference>
<keyword evidence="10" id="KW-0862">Zinc</keyword>
<dbReference type="GO" id="GO:0004526">
    <property type="term" value="F:ribonuclease P activity"/>
    <property type="evidence" value="ECO:0007669"/>
    <property type="project" value="UniProtKB-EC"/>
</dbReference>
<reference evidence="16 17" key="1">
    <citation type="submission" date="2020-10" db="EMBL/GenBank/DDBJ databases">
        <title>The Coptis chinensis genome and diversification of protoberbering-type alkaloids.</title>
        <authorList>
            <person name="Wang B."/>
            <person name="Shu S."/>
            <person name="Song C."/>
            <person name="Liu Y."/>
        </authorList>
    </citation>
    <scope>NUCLEOTIDE SEQUENCE [LARGE SCALE GENOMIC DNA]</scope>
    <source>
        <strain evidence="16">HL-2020</strain>
        <tissue evidence="16">Leaf</tissue>
    </source>
</reference>
<evidence type="ECO:0000256" key="5">
    <source>
        <dbReference type="ARBA" id="ARBA00022694"/>
    </source>
</evidence>
<evidence type="ECO:0000256" key="6">
    <source>
        <dbReference type="ARBA" id="ARBA00022722"/>
    </source>
</evidence>
<dbReference type="GO" id="GO:0046872">
    <property type="term" value="F:metal ion binding"/>
    <property type="evidence" value="ECO:0007669"/>
    <property type="project" value="UniProtKB-KW"/>
</dbReference>
<evidence type="ECO:0000256" key="7">
    <source>
        <dbReference type="ARBA" id="ARBA00022723"/>
    </source>
</evidence>
<feature type="domain" description="PRORP" evidence="14">
    <location>
        <begin position="274"/>
        <end position="502"/>
    </location>
</feature>
<feature type="region of interest" description="Disordered" evidence="13">
    <location>
        <begin position="544"/>
        <end position="579"/>
    </location>
</feature>
<gene>
    <name evidence="16" type="ORF">IFM89_022690</name>
</gene>
<dbReference type="PANTHER" id="PTHR13547">
    <property type="match status" value="1"/>
</dbReference>
<feature type="domain" description="PROP1-like PPR" evidence="15">
    <location>
        <begin position="20"/>
        <end position="233"/>
    </location>
</feature>
<dbReference type="FunFam" id="3.40.50.11980:FF:000002">
    <property type="entry name" value="Proteinaceous RNase P 2"/>
    <property type="match status" value="1"/>
</dbReference>
<evidence type="ECO:0000259" key="14">
    <source>
        <dbReference type="Pfam" id="PF16953"/>
    </source>
</evidence>
<dbReference type="Proteomes" id="UP000631114">
    <property type="component" value="Unassembled WGS sequence"/>
</dbReference>
<evidence type="ECO:0000256" key="11">
    <source>
        <dbReference type="ARBA" id="ARBA00022842"/>
    </source>
</evidence>
<dbReference type="PANTHER" id="PTHR13547:SF13">
    <property type="entry name" value="PROTEINACEOUS RNASE P 2"/>
    <property type="match status" value="1"/>
</dbReference>
<feature type="compositionally biased region" description="Low complexity" evidence="13">
    <location>
        <begin position="1"/>
        <end position="13"/>
    </location>
</feature>
<evidence type="ECO:0000256" key="1">
    <source>
        <dbReference type="ARBA" id="ARBA00000928"/>
    </source>
</evidence>
<keyword evidence="7" id="KW-0479">Metal-binding</keyword>
<dbReference type="Pfam" id="PF17177">
    <property type="entry name" value="PPR_long"/>
    <property type="match status" value="1"/>
</dbReference>
<protein>
    <recommendedName>
        <fullName evidence="4">ribonuclease P</fullName>
        <ecNumber evidence="4">3.1.26.5</ecNumber>
    </recommendedName>
</protein>
<evidence type="ECO:0000256" key="3">
    <source>
        <dbReference type="ARBA" id="ARBA00007626"/>
    </source>
</evidence>
<dbReference type="EMBL" id="JADFTS010000008">
    <property type="protein sequence ID" value="KAF9593411.1"/>
    <property type="molecule type" value="Genomic_DNA"/>
</dbReference>
<comment type="catalytic activity">
    <reaction evidence="1">
        <text>Endonucleolytic cleavage of RNA, removing 5'-extranucleotides from tRNA precursor.</text>
        <dbReference type="EC" id="3.1.26.5"/>
    </reaction>
</comment>
<keyword evidence="8" id="KW-0677">Repeat</keyword>
<keyword evidence="11" id="KW-0460">Magnesium</keyword>
<evidence type="ECO:0000256" key="2">
    <source>
        <dbReference type="ARBA" id="ARBA00001946"/>
    </source>
</evidence>
<dbReference type="InterPro" id="IPR033443">
    <property type="entry name" value="PROP1-like_PPR_dom"/>
</dbReference>
<keyword evidence="17" id="KW-1185">Reference proteome</keyword>
<keyword evidence="12" id="KW-0464">Manganese</keyword>
<comment type="caution">
    <text evidence="16">The sequence shown here is derived from an EMBL/GenBank/DDBJ whole genome shotgun (WGS) entry which is preliminary data.</text>
</comment>
<feature type="region of interest" description="Disordered" evidence="13">
    <location>
        <begin position="1"/>
        <end position="25"/>
    </location>
</feature>
<organism evidence="16 17">
    <name type="scientific">Coptis chinensis</name>
    <dbReference type="NCBI Taxonomy" id="261450"/>
    <lineage>
        <taxon>Eukaryota</taxon>
        <taxon>Viridiplantae</taxon>
        <taxon>Streptophyta</taxon>
        <taxon>Embryophyta</taxon>
        <taxon>Tracheophyta</taxon>
        <taxon>Spermatophyta</taxon>
        <taxon>Magnoliopsida</taxon>
        <taxon>Ranunculales</taxon>
        <taxon>Ranunculaceae</taxon>
        <taxon>Coptidoideae</taxon>
        <taxon>Coptis</taxon>
    </lineage>
</organism>
<dbReference type="Gene3D" id="3.40.50.11980">
    <property type="match status" value="1"/>
</dbReference>
<evidence type="ECO:0000313" key="16">
    <source>
        <dbReference type="EMBL" id="KAF9593411.1"/>
    </source>
</evidence>
<dbReference type="OrthoDB" id="46913at2759"/>
<evidence type="ECO:0000259" key="15">
    <source>
        <dbReference type="Pfam" id="PF17177"/>
    </source>
</evidence>
<evidence type="ECO:0000256" key="9">
    <source>
        <dbReference type="ARBA" id="ARBA00022801"/>
    </source>
</evidence>
<sequence>MEEKPGNQSNEPNNNKKRNGKKKNQNEESKFMYELGTCSKHNNLQGALSLYQTALSQNLRLNHNHYNTLIYLCSNSLINTTNQHHHDLLLLTIEKGFTIFNRMLSNNINPTEATITSVARLAAAKGDGDFAFQLVKGMGKYKIAPRLRTFDPALLLFCGNKDVDKAYEVEEYMSTLGIQLEELEIGALLKVSGEVGRVEKVYQYLHMLRSCVRCVKVSSAQIIEGWFGSEIAVEVGRVDWDEKEVRDAVLKNGGGWHGQGWLGKGEWSVGKSRITSEGDCRSCGERLVCVDIDRAETEKFAESIAALATERESKSDFRIFQKWLDNNTKYEAIVDGANVGLYQQNFADGGFSISQLDAAVKELYARNDKKWPLVILHNKRVRSLMGNPSNRKLLEEWQTRGTLYTTPNGSNDDWYWLYAAVKLKCLLVTNDEMRDHIFELLGSNFFLKWKERHRVQFNFLKSNLRLVMPPSYSLVIQESEKGSWHVPVEGESSDELLRTWLCITRPSHHECSDEVLISSHAHVVDKPFSSNSMLPSLCGARTDRTVNSSHSMPTLSQCPNDESMTMTGKRKDRSPCSSN</sequence>
<comment type="cofactor">
    <cofactor evidence="2">
        <name>Mg(2+)</name>
        <dbReference type="ChEBI" id="CHEBI:18420"/>
    </cofactor>
</comment>
<evidence type="ECO:0000256" key="4">
    <source>
        <dbReference type="ARBA" id="ARBA00012179"/>
    </source>
</evidence>
<evidence type="ECO:0000256" key="12">
    <source>
        <dbReference type="ARBA" id="ARBA00023211"/>
    </source>
</evidence>
<comment type="similarity">
    <text evidence="3">Belongs to the PPR family. P subfamily.</text>
</comment>
<evidence type="ECO:0000256" key="13">
    <source>
        <dbReference type="SAM" id="MobiDB-lite"/>
    </source>
</evidence>
<evidence type="ECO:0000313" key="17">
    <source>
        <dbReference type="Proteomes" id="UP000631114"/>
    </source>
</evidence>
<proteinExistence type="inferred from homology"/>
<dbReference type="Gene3D" id="1.25.40.10">
    <property type="entry name" value="Tetratricopeptide repeat domain"/>
    <property type="match status" value="1"/>
</dbReference>
<dbReference type="InterPro" id="IPR011990">
    <property type="entry name" value="TPR-like_helical_dom_sf"/>
</dbReference>
<dbReference type="EC" id="3.1.26.5" evidence="4"/>
<feature type="compositionally biased region" description="Polar residues" evidence="13">
    <location>
        <begin position="545"/>
        <end position="566"/>
    </location>
</feature>
<keyword evidence="9" id="KW-0378">Hydrolase</keyword>
<dbReference type="AlphaFoldDB" id="A0A835LN56"/>
<keyword evidence="5" id="KW-0819">tRNA processing</keyword>
<evidence type="ECO:0000256" key="10">
    <source>
        <dbReference type="ARBA" id="ARBA00022833"/>
    </source>
</evidence>